<sequence>MVVLVAAAGAAWESTAVEALNARSGVVLLKRCVDVDDLLAAASAGQAHVAVLGLDAHGLDASAVDLLHHYEVRPVAVVPSTVAPDTARLRASRIGVRTLVPEGRVDTVADAVTAPEVQPEPTRVAAAPAYDVGAGPPASVPRPGRVLAVWGPAGAPGRSTVAVALASELARRREETLLVDADPHAGSIAQQLGVLDEVSGLLAAARLATAGVLEERLSSVQRSLGPHLRVVTGLPRPDRWSEVRPGALEHLLELGRVGGHVVVDVGADLEDDPAADVGGRPSRNALTLGALEVADEVLAVGTADPVGLSRLARGLVELGERWPGTPVRLVVNQMRPSLGWTREEVAGMVRGFVAPASLHFLPEDRPGVDRALVAGRTLLEGGESPLTRAVAEVADALVGAGQAAAVRPRRAGRARRR</sequence>
<dbReference type="PATRIC" id="fig|1300347.3.peg.2185"/>
<proteinExistence type="predicted"/>
<accession>A0A1A9GMD5</accession>
<dbReference type="GO" id="GO:0016887">
    <property type="term" value="F:ATP hydrolysis activity"/>
    <property type="evidence" value="ECO:0007669"/>
    <property type="project" value="TreeGrafter"/>
</dbReference>
<dbReference type="SUPFAM" id="SSF52540">
    <property type="entry name" value="P-loop containing nucleoside triphosphate hydrolases"/>
    <property type="match status" value="1"/>
</dbReference>
<dbReference type="GO" id="GO:0005829">
    <property type="term" value="C:cytosol"/>
    <property type="evidence" value="ECO:0007669"/>
    <property type="project" value="TreeGrafter"/>
</dbReference>
<dbReference type="PANTHER" id="PTHR43384:SF13">
    <property type="entry name" value="SLR0110 PROTEIN"/>
    <property type="match status" value="1"/>
</dbReference>
<keyword evidence="2" id="KW-1185">Reference proteome</keyword>
<dbReference type="KEGG" id="ndk:I601_2190"/>
<dbReference type="GO" id="GO:0009898">
    <property type="term" value="C:cytoplasmic side of plasma membrane"/>
    <property type="evidence" value="ECO:0007669"/>
    <property type="project" value="TreeGrafter"/>
</dbReference>
<dbReference type="GO" id="GO:0005524">
    <property type="term" value="F:ATP binding"/>
    <property type="evidence" value="ECO:0007669"/>
    <property type="project" value="TreeGrafter"/>
</dbReference>
<dbReference type="InterPro" id="IPR050625">
    <property type="entry name" value="ParA/MinD_ATPase"/>
</dbReference>
<dbReference type="PANTHER" id="PTHR43384">
    <property type="entry name" value="SEPTUM SITE-DETERMINING PROTEIN MIND HOMOLOG, CHLOROPLASTIC-RELATED"/>
    <property type="match status" value="1"/>
</dbReference>
<dbReference type="InterPro" id="IPR027417">
    <property type="entry name" value="P-loop_NTPase"/>
</dbReference>
<dbReference type="EMBL" id="CP015079">
    <property type="protein sequence ID" value="ANH38615.1"/>
    <property type="molecule type" value="Genomic_DNA"/>
</dbReference>
<gene>
    <name evidence="1" type="ORF">I601_2190</name>
</gene>
<dbReference type="AlphaFoldDB" id="A0A1A9GMD5"/>
<evidence type="ECO:0000313" key="1">
    <source>
        <dbReference type="EMBL" id="ANH38615.1"/>
    </source>
</evidence>
<reference evidence="1 2" key="1">
    <citation type="submission" date="2016-03" db="EMBL/GenBank/DDBJ databases">
        <title>Complete genome sequence of a soil Actinobacterium, Nocardioides dokdonensis FR1436.</title>
        <authorList>
            <person name="Kwon S.-K."/>
            <person name="Kim K."/>
            <person name="Kim J.F."/>
        </authorList>
    </citation>
    <scope>NUCLEOTIDE SEQUENCE [LARGE SCALE GENOMIC DNA]</scope>
    <source>
        <strain evidence="1 2">FR1436</strain>
    </source>
</reference>
<dbReference type="GO" id="GO:0051782">
    <property type="term" value="P:negative regulation of cell division"/>
    <property type="evidence" value="ECO:0007669"/>
    <property type="project" value="TreeGrafter"/>
</dbReference>
<dbReference type="Proteomes" id="UP000077868">
    <property type="component" value="Chromosome"/>
</dbReference>
<evidence type="ECO:0008006" key="3">
    <source>
        <dbReference type="Google" id="ProtNLM"/>
    </source>
</evidence>
<dbReference type="STRING" id="1300347.I601_2190"/>
<organism evidence="1 2">
    <name type="scientific">Nocardioides dokdonensis FR1436</name>
    <dbReference type="NCBI Taxonomy" id="1300347"/>
    <lineage>
        <taxon>Bacteria</taxon>
        <taxon>Bacillati</taxon>
        <taxon>Actinomycetota</taxon>
        <taxon>Actinomycetes</taxon>
        <taxon>Propionibacteriales</taxon>
        <taxon>Nocardioidaceae</taxon>
        <taxon>Nocardioides</taxon>
    </lineage>
</organism>
<protein>
    <recommendedName>
        <fullName evidence="3">CobQ/CobB/MinD/ParA nucleotide binding domain protein</fullName>
    </recommendedName>
</protein>
<dbReference type="Gene3D" id="3.40.50.300">
    <property type="entry name" value="P-loop containing nucleotide triphosphate hydrolases"/>
    <property type="match status" value="1"/>
</dbReference>
<name>A0A1A9GMD5_9ACTN</name>
<evidence type="ECO:0000313" key="2">
    <source>
        <dbReference type="Proteomes" id="UP000077868"/>
    </source>
</evidence>